<gene>
    <name evidence="2" type="ORF">DF182_24205</name>
</gene>
<dbReference type="EMBL" id="QFFJ01000002">
    <property type="protein sequence ID" value="RBL89609.1"/>
    <property type="molecule type" value="Genomic_DNA"/>
</dbReference>
<proteinExistence type="predicted"/>
<accession>A0A365XTC8</accession>
<dbReference type="OrthoDB" id="935959at2"/>
<keyword evidence="3" id="KW-1185">Reference proteome</keyword>
<reference evidence="2 3" key="1">
    <citation type="submission" date="2018-05" db="EMBL/GenBank/DDBJ databases">
        <title>Chitinophaga sp. K3CV102501T nov., isolated from isolated from a monsoon evergreen broad-leaved forest soil.</title>
        <authorList>
            <person name="Lv Y."/>
        </authorList>
    </citation>
    <scope>NUCLEOTIDE SEQUENCE [LARGE SCALE GENOMIC DNA]</scope>
    <source>
        <strain evidence="2 3">GDMCC 1.1325</strain>
    </source>
</reference>
<dbReference type="AlphaFoldDB" id="A0A365XTC8"/>
<feature type="domain" description="HTH araC/xylS-type" evidence="1">
    <location>
        <begin position="205"/>
        <end position="280"/>
    </location>
</feature>
<organism evidence="2 3">
    <name type="scientific">Chitinophaga flava</name>
    <dbReference type="NCBI Taxonomy" id="2259036"/>
    <lineage>
        <taxon>Bacteria</taxon>
        <taxon>Pseudomonadati</taxon>
        <taxon>Bacteroidota</taxon>
        <taxon>Chitinophagia</taxon>
        <taxon>Chitinophagales</taxon>
        <taxon>Chitinophagaceae</taxon>
        <taxon>Chitinophaga</taxon>
    </lineage>
</organism>
<evidence type="ECO:0000313" key="3">
    <source>
        <dbReference type="Proteomes" id="UP000253410"/>
    </source>
</evidence>
<evidence type="ECO:0000313" key="2">
    <source>
        <dbReference type="EMBL" id="RBL89609.1"/>
    </source>
</evidence>
<dbReference type="GO" id="GO:0043565">
    <property type="term" value="F:sequence-specific DNA binding"/>
    <property type="evidence" value="ECO:0007669"/>
    <property type="project" value="InterPro"/>
</dbReference>
<dbReference type="Pfam" id="PF12833">
    <property type="entry name" value="HTH_18"/>
    <property type="match status" value="1"/>
</dbReference>
<dbReference type="InterPro" id="IPR018060">
    <property type="entry name" value="HTH_AraC"/>
</dbReference>
<dbReference type="GO" id="GO:0003700">
    <property type="term" value="F:DNA-binding transcription factor activity"/>
    <property type="evidence" value="ECO:0007669"/>
    <property type="project" value="InterPro"/>
</dbReference>
<protein>
    <recommendedName>
        <fullName evidence="1">HTH araC/xylS-type domain-containing protein</fullName>
    </recommendedName>
</protein>
<dbReference type="InterPro" id="IPR046532">
    <property type="entry name" value="DUF6597"/>
</dbReference>
<evidence type="ECO:0000259" key="1">
    <source>
        <dbReference type="PROSITE" id="PS01124"/>
    </source>
</evidence>
<sequence length="287" mass="32933">MFSNCSNHALNIRKLAPAMQAIEFIDQQYFSGQYRYISPSADLAPHVVYYWLLDLRKPVPDNEEFRELLMANMNSSLVLNMGAPFEICNAEGQLLHSCRGSELIGYQTTPVSYRHHPNNFLAGIKFKPASLNYLFHVKGADMHRQTLSAHDVMSQVPALESAVYDATNLDTIKSLLENFLRRYAAQATDNHRFACILQSLNGPALQQSGFQLKKLAGLLYVSPRTLERYFSEALNISPKKCLSILRFRQAAEQYTRLGYKADWEELGYHDFSHFRKEWHKWSVSLSE</sequence>
<dbReference type="Pfam" id="PF20240">
    <property type="entry name" value="DUF6597"/>
    <property type="match status" value="1"/>
</dbReference>
<dbReference type="PROSITE" id="PS01124">
    <property type="entry name" value="HTH_ARAC_FAMILY_2"/>
    <property type="match status" value="1"/>
</dbReference>
<comment type="caution">
    <text evidence="2">The sequence shown here is derived from an EMBL/GenBank/DDBJ whole genome shotgun (WGS) entry which is preliminary data.</text>
</comment>
<name>A0A365XTC8_9BACT</name>
<dbReference type="Gene3D" id="1.10.10.60">
    <property type="entry name" value="Homeodomain-like"/>
    <property type="match status" value="1"/>
</dbReference>
<dbReference type="Proteomes" id="UP000253410">
    <property type="component" value="Unassembled WGS sequence"/>
</dbReference>